<sequence>MRGAGARGHPSVASRLRARPRLARSMGAPWPPTGRDGRVAAVVRCEMRPCGCGFYAWHA</sequence>
<gene>
    <name evidence="2" type="ORF">BU14_0135s0042</name>
</gene>
<evidence type="ECO:0000313" key="3">
    <source>
        <dbReference type="Proteomes" id="UP000218209"/>
    </source>
</evidence>
<dbReference type="AlphaFoldDB" id="A0A1X6PA85"/>
<dbReference type="Proteomes" id="UP000218209">
    <property type="component" value="Unassembled WGS sequence"/>
</dbReference>
<organism evidence="2 3">
    <name type="scientific">Porphyra umbilicalis</name>
    <name type="common">Purple laver</name>
    <name type="synonym">Red alga</name>
    <dbReference type="NCBI Taxonomy" id="2786"/>
    <lineage>
        <taxon>Eukaryota</taxon>
        <taxon>Rhodophyta</taxon>
        <taxon>Bangiophyceae</taxon>
        <taxon>Bangiales</taxon>
        <taxon>Bangiaceae</taxon>
        <taxon>Porphyra</taxon>
    </lineage>
</organism>
<dbReference type="EMBL" id="KV918829">
    <property type="protein sequence ID" value="OSX77768.1"/>
    <property type="molecule type" value="Genomic_DNA"/>
</dbReference>
<feature type="region of interest" description="Disordered" evidence="1">
    <location>
        <begin position="1"/>
        <end position="33"/>
    </location>
</feature>
<reference evidence="2 3" key="1">
    <citation type="submission" date="2017-03" db="EMBL/GenBank/DDBJ databases">
        <title>WGS assembly of Porphyra umbilicalis.</title>
        <authorList>
            <person name="Brawley S.H."/>
            <person name="Blouin N.A."/>
            <person name="Ficko-Blean E."/>
            <person name="Wheeler G.L."/>
            <person name="Lohr M."/>
            <person name="Goodson H.V."/>
            <person name="Jenkins J.W."/>
            <person name="Blaby-Haas C.E."/>
            <person name="Helliwell K.E."/>
            <person name="Chan C."/>
            <person name="Marriage T."/>
            <person name="Bhattacharya D."/>
            <person name="Klein A.S."/>
            <person name="Badis Y."/>
            <person name="Brodie J."/>
            <person name="Cao Y."/>
            <person name="Collen J."/>
            <person name="Dittami S.M."/>
            <person name="Gachon C.M."/>
            <person name="Green B.R."/>
            <person name="Karpowicz S."/>
            <person name="Kim J.W."/>
            <person name="Kudahl U."/>
            <person name="Lin S."/>
            <person name="Michel G."/>
            <person name="Mittag M."/>
            <person name="Olson B.J."/>
            <person name="Pangilinan J."/>
            <person name="Peng Y."/>
            <person name="Qiu H."/>
            <person name="Shu S."/>
            <person name="Singer J.T."/>
            <person name="Smith A.G."/>
            <person name="Sprecher B.N."/>
            <person name="Wagner V."/>
            <person name="Wang W."/>
            <person name="Wang Z.-Y."/>
            <person name="Yan J."/>
            <person name="Yarish C."/>
            <person name="Zoeuner-Riek S."/>
            <person name="Zhuang Y."/>
            <person name="Zou Y."/>
            <person name="Lindquist E.A."/>
            <person name="Grimwood J."/>
            <person name="Barry K."/>
            <person name="Rokhsar D.S."/>
            <person name="Schmutz J."/>
            <person name="Stiller J.W."/>
            <person name="Grossman A.R."/>
            <person name="Prochnik S.E."/>
        </authorList>
    </citation>
    <scope>NUCLEOTIDE SEQUENCE [LARGE SCALE GENOMIC DNA]</scope>
    <source>
        <strain evidence="2">4086291</strain>
    </source>
</reference>
<evidence type="ECO:0000313" key="2">
    <source>
        <dbReference type="EMBL" id="OSX77768.1"/>
    </source>
</evidence>
<evidence type="ECO:0000256" key="1">
    <source>
        <dbReference type="SAM" id="MobiDB-lite"/>
    </source>
</evidence>
<protein>
    <submittedName>
        <fullName evidence="2">Uncharacterized protein</fullName>
    </submittedName>
</protein>
<proteinExistence type="predicted"/>
<accession>A0A1X6PA85</accession>
<name>A0A1X6PA85_PORUM</name>
<keyword evidence="3" id="KW-1185">Reference proteome</keyword>